<keyword evidence="4 7" id="KW-0812">Transmembrane</keyword>
<proteinExistence type="predicted"/>
<comment type="subcellular location">
    <subcellularLocation>
        <location evidence="1">Cell membrane</location>
        <topology evidence="1">Multi-pass membrane protein</topology>
    </subcellularLocation>
</comment>
<evidence type="ECO:0000313" key="12">
    <source>
        <dbReference type="Proteomes" id="UP000321514"/>
    </source>
</evidence>
<dbReference type="Pfam" id="PF07690">
    <property type="entry name" value="MFS_1"/>
    <property type="match status" value="1"/>
</dbReference>
<gene>
    <name evidence="9" type="ORF">MFU01_54650</name>
    <name evidence="10" type="ORF">SAMN05443572_103404</name>
</gene>
<dbReference type="InterPro" id="IPR020846">
    <property type="entry name" value="MFS_dom"/>
</dbReference>
<dbReference type="PANTHER" id="PTHR43266">
    <property type="entry name" value="MACROLIDE-EFFLUX PROTEIN"/>
    <property type="match status" value="1"/>
</dbReference>
<comment type="caution">
    <text evidence="9">The sequence shown here is derived from an EMBL/GenBank/DDBJ whole genome shotgun (WGS) entry which is preliminary data.</text>
</comment>
<evidence type="ECO:0000256" key="3">
    <source>
        <dbReference type="ARBA" id="ARBA00022475"/>
    </source>
</evidence>
<dbReference type="SUPFAM" id="SSF103473">
    <property type="entry name" value="MFS general substrate transporter"/>
    <property type="match status" value="1"/>
</dbReference>
<feature type="transmembrane region" description="Helical" evidence="7">
    <location>
        <begin position="23"/>
        <end position="41"/>
    </location>
</feature>
<keyword evidence="3" id="KW-1003">Cell membrane</keyword>
<dbReference type="PANTHER" id="PTHR43266:SF2">
    <property type="entry name" value="MAJOR FACILITATOR SUPERFAMILY (MFS) PROFILE DOMAIN-CONTAINING PROTEIN"/>
    <property type="match status" value="1"/>
</dbReference>
<evidence type="ECO:0000313" key="11">
    <source>
        <dbReference type="Proteomes" id="UP000183760"/>
    </source>
</evidence>
<protein>
    <submittedName>
        <fullName evidence="10">Predicted arabinose efflux permease, MFS family</fullName>
    </submittedName>
</protein>
<keyword evidence="2" id="KW-0813">Transport</keyword>
<keyword evidence="11" id="KW-1185">Reference proteome</keyword>
<evidence type="ECO:0000256" key="4">
    <source>
        <dbReference type="ARBA" id="ARBA00022692"/>
    </source>
</evidence>
<evidence type="ECO:0000259" key="8">
    <source>
        <dbReference type="PROSITE" id="PS50850"/>
    </source>
</evidence>
<dbReference type="EMBL" id="FOIB01000003">
    <property type="protein sequence ID" value="SET82860.1"/>
    <property type="molecule type" value="Genomic_DNA"/>
</dbReference>
<feature type="transmembrane region" description="Helical" evidence="7">
    <location>
        <begin position="80"/>
        <end position="101"/>
    </location>
</feature>
<keyword evidence="5 7" id="KW-1133">Transmembrane helix</keyword>
<sequence length="441" mass="46343">MVQPEEPPAPAFGVFLRIWTGQLVSILGSRLTAFALGVWVYQRTGSVTQFALISLYTALPSLVLSPLAGVLADRMDRRRVMILSDTLAAASTACLALLMFAGKLEIWHIHVSVMVGAIASTFQVPAYTAATTQLVPRGQLGRASGMVQLSQSLGRLAAPPVAGLLLVAVGLQGVMLVDFATFLIALVTLLSAKIPPLGRMPSTSTTHGALWRDAFEGWHYVAARPGLMGMLVYFALINLCAAFTEVLAQPIVLSLASPAALGITLTIAGSGMLSGSLLMSVWGGPRRGRMYVVLGSGAMLGVSLVFAGARPSLVFIQLAAFSFMFWAAVANASSQALWQAKVEPSVQGRVFAIRLLLATSPTPLAYAVAGPLVDRFFEPRMAPGGDWSTSLGAWIGVGTGRGSAALLVIAGALVLGATLLAFLHPRIRRLEQDLPDAGPIQ</sequence>
<evidence type="ECO:0000313" key="10">
    <source>
        <dbReference type="EMBL" id="SET82860.1"/>
    </source>
</evidence>
<evidence type="ECO:0000256" key="6">
    <source>
        <dbReference type="ARBA" id="ARBA00023136"/>
    </source>
</evidence>
<accession>A0A511TBA6</accession>
<keyword evidence="6 7" id="KW-0472">Membrane</keyword>
<feature type="transmembrane region" description="Helical" evidence="7">
    <location>
        <begin position="259"/>
        <end position="279"/>
    </location>
</feature>
<dbReference type="Proteomes" id="UP000183760">
    <property type="component" value="Unassembled WGS sequence"/>
</dbReference>
<feature type="transmembrane region" description="Helical" evidence="7">
    <location>
        <begin position="231"/>
        <end position="253"/>
    </location>
</feature>
<name>A0A511TBA6_MYXFU</name>
<feature type="transmembrane region" description="Helical" evidence="7">
    <location>
        <begin position="315"/>
        <end position="338"/>
    </location>
</feature>
<feature type="transmembrane region" description="Helical" evidence="7">
    <location>
        <begin position="350"/>
        <end position="369"/>
    </location>
</feature>
<organism evidence="9 12">
    <name type="scientific">Myxococcus fulvus</name>
    <dbReference type="NCBI Taxonomy" id="33"/>
    <lineage>
        <taxon>Bacteria</taxon>
        <taxon>Pseudomonadati</taxon>
        <taxon>Myxococcota</taxon>
        <taxon>Myxococcia</taxon>
        <taxon>Myxococcales</taxon>
        <taxon>Cystobacterineae</taxon>
        <taxon>Myxococcaceae</taxon>
        <taxon>Myxococcus</taxon>
    </lineage>
</organism>
<dbReference type="STRING" id="1334629.MFUL124B02_23235"/>
<dbReference type="GO" id="GO:0022857">
    <property type="term" value="F:transmembrane transporter activity"/>
    <property type="evidence" value="ECO:0007669"/>
    <property type="project" value="InterPro"/>
</dbReference>
<feature type="transmembrane region" description="Helical" evidence="7">
    <location>
        <begin position="404"/>
        <end position="423"/>
    </location>
</feature>
<dbReference type="GO" id="GO:0005886">
    <property type="term" value="C:plasma membrane"/>
    <property type="evidence" value="ECO:0007669"/>
    <property type="project" value="UniProtKB-SubCell"/>
</dbReference>
<dbReference type="InterPro" id="IPR036259">
    <property type="entry name" value="MFS_trans_sf"/>
</dbReference>
<evidence type="ECO:0000256" key="2">
    <source>
        <dbReference type="ARBA" id="ARBA00022448"/>
    </source>
</evidence>
<evidence type="ECO:0000256" key="1">
    <source>
        <dbReference type="ARBA" id="ARBA00004651"/>
    </source>
</evidence>
<evidence type="ECO:0000256" key="5">
    <source>
        <dbReference type="ARBA" id="ARBA00022989"/>
    </source>
</evidence>
<reference evidence="10 11" key="1">
    <citation type="submission" date="2016-10" db="EMBL/GenBank/DDBJ databases">
        <authorList>
            <person name="Varghese N."/>
            <person name="Submissions S."/>
        </authorList>
    </citation>
    <scope>NUCLEOTIDE SEQUENCE [LARGE SCALE GENOMIC DNA]</scope>
    <source>
        <strain evidence="10 11">DSM 16525</strain>
    </source>
</reference>
<feature type="transmembrane region" description="Helical" evidence="7">
    <location>
        <begin position="161"/>
        <end position="190"/>
    </location>
</feature>
<dbReference type="PROSITE" id="PS50850">
    <property type="entry name" value="MFS"/>
    <property type="match status" value="1"/>
</dbReference>
<dbReference type="RefSeq" id="WP_074952372.1">
    <property type="nucleotide sequence ID" value="NZ_BJXR01000039.1"/>
</dbReference>
<dbReference type="EMBL" id="BJXR01000039">
    <property type="protein sequence ID" value="GEN10428.1"/>
    <property type="molecule type" value="Genomic_DNA"/>
</dbReference>
<dbReference type="InterPro" id="IPR011701">
    <property type="entry name" value="MFS"/>
</dbReference>
<dbReference type="Proteomes" id="UP000321514">
    <property type="component" value="Unassembled WGS sequence"/>
</dbReference>
<feature type="domain" description="Major facilitator superfamily (MFS) profile" evidence="8">
    <location>
        <begin position="14"/>
        <end position="428"/>
    </location>
</feature>
<dbReference type="AlphaFoldDB" id="A0A511TBA6"/>
<reference evidence="9 12" key="2">
    <citation type="submission" date="2019-07" db="EMBL/GenBank/DDBJ databases">
        <title>Whole genome shotgun sequence of Myxococcus fulvus NBRC 100333.</title>
        <authorList>
            <person name="Hosoyama A."/>
            <person name="Uohara A."/>
            <person name="Ohji S."/>
            <person name="Ichikawa N."/>
        </authorList>
    </citation>
    <scope>NUCLEOTIDE SEQUENCE [LARGE SCALE GENOMIC DNA]</scope>
    <source>
        <strain evidence="9 12">NBRC 100333</strain>
    </source>
</reference>
<feature type="transmembrane region" description="Helical" evidence="7">
    <location>
        <begin position="47"/>
        <end position="68"/>
    </location>
</feature>
<feature type="transmembrane region" description="Helical" evidence="7">
    <location>
        <begin position="291"/>
        <end position="309"/>
    </location>
</feature>
<dbReference type="CDD" id="cd06173">
    <property type="entry name" value="MFS_MefA_like"/>
    <property type="match status" value="1"/>
</dbReference>
<evidence type="ECO:0000313" key="9">
    <source>
        <dbReference type="EMBL" id="GEN10428.1"/>
    </source>
</evidence>
<dbReference type="Gene3D" id="1.20.1250.20">
    <property type="entry name" value="MFS general substrate transporter like domains"/>
    <property type="match status" value="1"/>
</dbReference>
<evidence type="ECO:0000256" key="7">
    <source>
        <dbReference type="SAM" id="Phobius"/>
    </source>
</evidence>